<proteinExistence type="inferred from homology"/>
<evidence type="ECO:0000256" key="19">
    <source>
        <dbReference type="SAM" id="Phobius"/>
    </source>
</evidence>
<keyword evidence="7" id="KW-0375">Hydrogen ion transport</keyword>
<keyword evidence="4" id="KW-0138">CF(0)</keyword>
<evidence type="ECO:0000256" key="4">
    <source>
        <dbReference type="ARBA" id="ARBA00022547"/>
    </source>
</evidence>
<dbReference type="InterPro" id="IPR019344">
    <property type="entry name" value="F1F0-ATPsyn_F_prd"/>
</dbReference>
<protein>
    <recommendedName>
        <fullName evidence="18">ATP synthase F(0) complex subunit f, mitochondrial</fullName>
    </recommendedName>
    <alternativeName>
        <fullName evidence="15">ATP synthase membrane subunit f</fullName>
    </alternativeName>
</protein>
<evidence type="ECO:0000256" key="14">
    <source>
        <dbReference type="ARBA" id="ARBA00023310"/>
    </source>
</evidence>
<evidence type="ECO:0000256" key="6">
    <source>
        <dbReference type="ARBA" id="ARBA00022692"/>
    </source>
</evidence>
<comment type="subcellular location">
    <subcellularLocation>
        <location evidence="1">Mitochondrion inner membrane</location>
        <topology evidence="1">Single-pass membrane protein</topology>
    </subcellularLocation>
</comment>
<keyword evidence="14" id="KW-0066">ATP synthesis</keyword>
<accession>A0A7J7FJG1</accession>
<dbReference type="GO" id="GO:0046933">
    <property type="term" value="F:proton-transporting ATP synthase activity, rotational mechanism"/>
    <property type="evidence" value="ECO:0007669"/>
    <property type="project" value="TreeGrafter"/>
</dbReference>
<dbReference type="Proteomes" id="UP000551758">
    <property type="component" value="Unassembled WGS sequence"/>
</dbReference>
<keyword evidence="13 19" id="KW-0472">Membrane</keyword>
<evidence type="ECO:0000256" key="17">
    <source>
        <dbReference type="ARBA" id="ARBA00064647"/>
    </source>
</evidence>
<keyword evidence="6 19" id="KW-0812">Transmembrane</keyword>
<gene>
    <name evidence="20" type="ORF">HPG69_015294</name>
</gene>
<name>A0A7J7FJG1_DICBM</name>
<keyword evidence="8" id="KW-0999">Mitochondrion inner membrane</keyword>
<evidence type="ECO:0000256" key="7">
    <source>
        <dbReference type="ARBA" id="ARBA00022781"/>
    </source>
</evidence>
<keyword evidence="5" id="KW-0597">Phosphoprotein</keyword>
<keyword evidence="9 19" id="KW-1133">Transmembrane helix</keyword>
<evidence type="ECO:0000256" key="16">
    <source>
        <dbReference type="ARBA" id="ARBA00054012"/>
    </source>
</evidence>
<dbReference type="PANTHER" id="PTHR13080:SF16">
    <property type="entry name" value="ATP SYNTHASE SUBUNIT F, MITOCHONDRIAL"/>
    <property type="match status" value="1"/>
</dbReference>
<reference evidence="20 21" key="1">
    <citation type="journal article" date="2020" name="Mol. Biol. Evol.">
        <title>Interspecific Gene Flow and the Evolution of Specialization in Black and White Rhinoceros.</title>
        <authorList>
            <person name="Moodley Y."/>
            <person name="Westbury M.V."/>
            <person name="Russo I.M."/>
            <person name="Gopalakrishnan S."/>
            <person name="Rakotoarivelo A."/>
            <person name="Olsen R.A."/>
            <person name="Prost S."/>
            <person name="Tunstall T."/>
            <person name="Ryder O.A."/>
            <person name="Dalen L."/>
            <person name="Bruford M.W."/>
        </authorList>
    </citation>
    <scope>NUCLEOTIDE SEQUENCE [LARGE SCALE GENOMIC DNA]</scope>
    <source>
        <strain evidence="20">SBR-YM</strain>
        <tissue evidence="20">Skin</tissue>
    </source>
</reference>
<evidence type="ECO:0000256" key="11">
    <source>
        <dbReference type="ARBA" id="ARBA00023065"/>
    </source>
</evidence>
<feature type="transmembrane region" description="Helical" evidence="19">
    <location>
        <begin position="57"/>
        <end position="77"/>
    </location>
</feature>
<organism evidence="20 21">
    <name type="scientific">Diceros bicornis minor</name>
    <name type="common">South-central black rhinoceros</name>
    <dbReference type="NCBI Taxonomy" id="77932"/>
    <lineage>
        <taxon>Eukaryota</taxon>
        <taxon>Metazoa</taxon>
        <taxon>Chordata</taxon>
        <taxon>Craniata</taxon>
        <taxon>Vertebrata</taxon>
        <taxon>Euteleostomi</taxon>
        <taxon>Mammalia</taxon>
        <taxon>Eutheria</taxon>
        <taxon>Laurasiatheria</taxon>
        <taxon>Perissodactyla</taxon>
        <taxon>Rhinocerotidae</taxon>
        <taxon>Diceros</taxon>
    </lineage>
</organism>
<dbReference type="EMBL" id="JACDTQ010000475">
    <property type="protein sequence ID" value="KAF5928028.1"/>
    <property type="molecule type" value="Genomic_DNA"/>
</dbReference>
<evidence type="ECO:0000256" key="2">
    <source>
        <dbReference type="ARBA" id="ARBA00005895"/>
    </source>
</evidence>
<comment type="function">
    <text evidence="16">Subunit f, of the mitochondrial membrane ATP synthase complex (F(1)F(0) ATP synthase or Complex V) that produces ATP from ADP in the presence of a proton gradient across the membrane which is generated by electron transport complexes of the respiratory chain. ATP synthase complex consist of a soluble F(1) head domain - the catalytic core - and a membrane F(1) domain - the membrane proton channel. These two domains are linked by a central stalk rotating inside the F(1) region and a stationary peripheral stalk. During catalysis, ATP synthesis in the catalytic domain of F(1) is coupled via a rotary mechanism of the central stalk subunits to proton translocation. In vivo, can only synthesize ATP although its ATP hydrolase activity can be activated artificially in vitro. Part of the complex F(0) domain.</text>
</comment>
<dbReference type="Pfam" id="PF10206">
    <property type="entry name" value="WRW"/>
    <property type="match status" value="1"/>
</dbReference>
<evidence type="ECO:0000256" key="15">
    <source>
        <dbReference type="ARBA" id="ARBA00032201"/>
    </source>
</evidence>
<evidence type="ECO:0000256" key="3">
    <source>
        <dbReference type="ARBA" id="ARBA00022448"/>
    </source>
</evidence>
<keyword evidence="3" id="KW-0813">Transport</keyword>
<evidence type="ECO:0000256" key="9">
    <source>
        <dbReference type="ARBA" id="ARBA00022989"/>
    </source>
</evidence>
<dbReference type="GO" id="GO:0045259">
    <property type="term" value="C:proton-transporting ATP synthase complex"/>
    <property type="evidence" value="ECO:0007669"/>
    <property type="project" value="UniProtKB-KW"/>
</dbReference>
<evidence type="ECO:0000256" key="13">
    <source>
        <dbReference type="ARBA" id="ARBA00023136"/>
    </source>
</evidence>
<sequence>MASVVSVKEKKPMNAKIGELPSSILMWDFVPKGIVGVFQRGYHQYYNKYVKMKKGSIVGVSMVLAVYVLFNYILPFLQGTQT</sequence>
<keyword evidence="11" id="KW-0406">Ion transport</keyword>
<evidence type="ECO:0000256" key="8">
    <source>
        <dbReference type="ARBA" id="ARBA00022792"/>
    </source>
</evidence>
<evidence type="ECO:0000313" key="20">
    <source>
        <dbReference type="EMBL" id="KAF5928028.1"/>
    </source>
</evidence>
<evidence type="ECO:0000256" key="18">
    <source>
        <dbReference type="ARBA" id="ARBA00070733"/>
    </source>
</evidence>
<comment type="caution">
    <text evidence="20">The sequence shown here is derived from an EMBL/GenBank/DDBJ whole genome shotgun (WGS) entry which is preliminary data.</text>
</comment>
<comment type="subunit">
    <text evidence="17">Component of the ATP synthase complex composed at least of ATP5F1A/subunit alpha, ATP5F1B/subunit beta, ATP5MC1/subunit c (homooctomer), MT-ATP6/subunit a, MT-ATP8/subunit 8, ATP5ME/subunit e, ATP5MF/subunit f, ATP5MG/subunit g, ATP5MK/subunit k, ATP5MJ/subunit j, ATP5F1C/subunit gamma, ATP5F1D/subunit delta, ATP5F1E/subunit epsilon, ATP5PF/subunit F6, ATP5PB/subunit b, ATP5PD/subunit d, ATP5PO/subunit OSCP. ATP synthase complex consists of a soluble F(1) head domain (subunits alpha(3) and beta(3)) - the catalytic core - and a membrane F(0) domain - the membrane proton channel (subunits c, a, 8, e, f, g, k and j). These two domains are linked by a central stalk (subunits gamma, delta, and epsilon) rotating inside the F1 region and a stationary peripheral stalk (subunits F6, b, d, and OSCP).</text>
</comment>
<dbReference type="AlphaFoldDB" id="A0A7J7FJG1"/>
<evidence type="ECO:0000256" key="10">
    <source>
        <dbReference type="ARBA" id="ARBA00022990"/>
    </source>
</evidence>
<dbReference type="PANTHER" id="PTHR13080">
    <property type="entry name" value="ATP SYNTHASE F CHAIN, MITOCHONDRIAL-RELATED"/>
    <property type="match status" value="1"/>
</dbReference>
<keyword evidence="10" id="KW-0007">Acetylation</keyword>
<evidence type="ECO:0000256" key="1">
    <source>
        <dbReference type="ARBA" id="ARBA00004434"/>
    </source>
</evidence>
<evidence type="ECO:0000256" key="12">
    <source>
        <dbReference type="ARBA" id="ARBA00023128"/>
    </source>
</evidence>
<keyword evidence="12" id="KW-0496">Mitochondrion</keyword>
<evidence type="ECO:0000313" key="21">
    <source>
        <dbReference type="Proteomes" id="UP000551758"/>
    </source>
</evidence>
<evidence type="ECO:0000256" key="5">
    <source>
        <dbReference type="ARBA" id="ARBA00022553"/>
    </source>
</evidence>
<dbReference type="GO" id="GO:0005743">
    <property type="term" value="C:mitochondrial inner membrane"/>
    <property type="evidence" value="ECO:0007669"/>
    <property type="project" value="UniProtKB-SubCell"/>
</dbReference>
<dbReference type="GO" id="GO:0042776">
    <property type="term" value="P:proton motive force-driven mitochondrial ATP synthesis"/>
    <property type="evidence" value="ECO:0007669"/>
    <property type="project" value="TreeGrafter"/>
</dbReference>
<comment type="similarity">
    <text evidence="2">Belongs to the ATPase F chain family.</text>
</comment>
<keyword evidence="21" id="KW-1185">Reference proteome</keyword>